<sequence length="433" mass="50818">MSQPEDSSRQPPYPENQIESNDHSEALDDSSSDTTSEEIQHSPEGCLNWRVMPPDDLLDLTMCSNDLKQKVRTLVLGITRITFNDGQLAICVSNRDFDNDETRIDLEIVQQESLPSKLTRITSYLRSRIWRKFVLRKINGMDYEVEKVNHNDYGIDLTFDGFNYRVVNFRKEFIIYTHDTTTAHENVLRHVFFVFANPTPLFYLDLRGIQSENFDVPTKLVGLYDQCRQCTCLAIGVRKNEFVEQAHKTLEMMTELKNLNIDISLTETEFFSPRMCQIDHLNVVYHKNAISEKNMLSLNCETIKLWSVTITATALNLFIKKWLKSTKKRFRYLEIPIIYLDPDDSDQNEIMKDLNVKKFDDLQRAVFYKRYDWSYELNCTGQCRYINCRNGLDITRSDGALATIVSSTSFFYFFVWHERFPEQPKDHVPFCDY</sequence>
<reference evidence="3" key="1">
    <citation type="submission" date="2007-07" db="EMBL/GenBank/DDBJ databases">
        <title>PCAP assembly of the Caenorhabditis remanei genome.</title>
        <authorList>
            <consortium name="The Caenorhabditis remanei Sequencing Consortium"/>
            <person name="Wilson R.K."/>
        </authorList>
    </citation>
    <scope>NUCLEOTIDE SEQUENCE [LARGE SCALE GENOMIC DNA]</scope>
    <source>
        <strain evidence="3">PB4641</strain>
    </source>
</reference>
<dbReference type="Proteomes" id="UP000008281">
    <property type="component" value="Unassembled WGS sequence"/>
</dbReference>
<dbReference type="EMBL" id="DS268411">
    <property type="protein sequence ID" value="EFP02974.1"/>
    <property type="molecule type" value="Genomic_DNA"/>
</dbReference>
<protein>
    <recommendedName>
        <fullName evidence="2">Sdz-33 F-box domain-containing protein</fullName>
    </recommendedName>
</protein>
<dbReference type="AlphaFoldDB" id="E3LM89"/>
<keyword evidence="4" id="KW-1185">Reference proteome</keyword>
<dbReference type="Pfam" id="PF07735">
    <property type="entry name" value="FBA_2"/>
    <property type="match status" value="1"/>
</dbReference>
<accession>E3LM89</accession>
<dbReference type="HOGENOM" id="CLU_052406_0_0_1"/>
<dbReference type="InterPro" id="IPR012885">
    <property type="entry name" value="F-box_Sdz-33"/>
</dbReference>
<dbReference type="GeneID" id="9816048"/>
<evidence type="ECO:0000313" key="4">
    <source>
        <dbReference type="Proteomes" id="UP000008281"/>
    </source>
</evidence>
<dbReference type="InParanoid" id="E3LM89"/>
<dbReference type="OrthoDB" id="5805320at2759"/>
<name>E3LM89_CAERE</name>
<dbReference type="OMA" id="FYFFVWH"/>
<gene>
    <name evidence="3" type="ORF">CRE_28093</name>
</gene>
<dbReference type="PANTHER" id="PTHR21503">
    <property type="entry name" value="F-BOX-CONTAINING HYPOTHETICAL PROTEIN C.ELEGANS"/>
    <property type="match status" value="1"/>
</dbReference>
<proteinExistence type="predicted"/>
<dbReference type="eggNOG" id="ENOG502T37T">
    <property type="taxonomic scope" value="Eukaryota"/>
</dbReference>
<evidence type="ECO:0000256" key="1">
    <source>
        <dbReference type="SAM" id="MobiDB-lite"/>
    </source>
</evidence>
<dbReference type="PANTHER" id="PTHR21503:SF20">
    <property type="entry name" value="F-BOX ASSOCIATED DOMAIN-CONTAINING PROTEIN"/>
    <property type="match status" value="1"/>
</dbReference>
<organism evidence="4">
    <name type="scientific">Caenorhabditis remanei</name>
    <name type="common">Caenorhabditis vulgaris</name>
    <dbReference type="NCBI Taxonomy" id="31234"/>
    <lineage>
        <taxon>Eukaryota</taxon>
        <taxon>Metazoa</taxon>
        <taxon>Ecdysozoa</taxon>
        <taxon>Nematoda</taxon>
        <taxon>Chromadorea</taxon>
        <taxon>Rhabditida</taxon>
        <taxon>Rhabditina</taxon>
        <taxon>Rhabditomorpha</taxon>
        <taxon>Rhabditoidea</taxon>
        <taxon>Rhabditidae</taxon>
        <taxon>Peloderinae</taxon>
        <taxon>Caenorhabditis</taxon>
    </lineage>
</organism>
<evidence type="ECO:0000313" key="3">
    <source>
        <dbReference type="EMBL" id="EFP02974.1"/>
    </source>
</evidence>
<dbReference type="KEGG" id="crq:GCK72_002053"/>
<dbReference type="CTD" id="9816048"/>
<dbReference type="FunCoup" id="E3LM89">
    <property type="interactions" value="1771"/>
</dbReference>
<feature type="region of interest" description="Disordered" evidence="1">
    <location>
        <begin position="1"/>
        <end position="46"/>
    </location>
</feature>
<dbReference type="RefSeq" id="XP_003114839.2">
    <property type="nucleotide sequence ID" value="XM_003114791.2"/>
</dbReference>
<feature type="domain" description="Sdz-33 F-box" evidence="2">
    <location>
        <begin position="278"/>
        <end position="335"/>
    </location>
</feature>
<evidence type="ECO:0000259" key="2">
    <source>
        <dbReference type="Pfam" id="PF07735"/>
    </source>
</evidence>